<reference evidence="2 3" key="1">
    <citation type="journal article" date="2018" name="IMA Fungus">
        <title>IMA Genome-F 10: Nine draft genome sequences of Claviceps purpurea s.lat., including C. arundinis, C. humidiphila, and C. cf. spartinae, pseudomolecules for the pitch canker pathogen Fusarium circinatum, draft genome of Davidsoniella eucalypti, Grosmannia galeiformis, Quambalaria eucalypti, and Teratosphaeria destructans.</title>
        <authorList>
            <person name="Wingfield B.D."/>
            <person name="Liu M."/>
            <person name="Nguyen H.D."/>
            <person name="Lane F.A."/>
            <person name="Morgan S.W."/>
            <person name="De Vos L."/>
            <person name="Wilken P.M."/>
            <person name="Duong T.A."/>
            <person name="Aylward J."/>
            <person name="Coetzee M.P."/>
            <person name="Dadej K."/>
            <person name="De Beer Z.W."/>
            <person name="Findlay W."/>
            <person name="Havenga M."/>
            <person name="Kolarik M."/>
            <person name="Menzies J.G."/>
            <person name="Naidoo K."/>
            <person name="Pochopski O."/>
            <person name="Shoukouhi P."/>
            <person name="Santana Q.C."/>
            <person name="Seifert K.A."/>
            <person name="Soal N."/>
            <person name="Steenkamp E.T."/>
            <person name="Tatham C.T."/>
            <person name="van der Nest M.A."/>
            <person name="Wingfield M.J."/>
        </authorList>
    </citation>
    <scope>NUCLEOTIDE SEQUENCE [LARGE SCALE GENOMIC DNA]</scope>
    <source>
        <strain evidence="2">CMW44962</strain>
    </source>
</reference>
<accession>A0A9W7SXI0</accession>
<sequence length="122" mass="12997">MPPSTKTTTTKRASQAPKSRLTTKSTTSRPKTNALGDDMDDASSLSPSDSLSMVQTPPPSRKSTSSRSTSSDGGNDSDGARSSKSSRAATESSSRTESRGWVRTTRITVPRGKDVEVRIRYG</sequence>
<organism evidence="2 3">
    <name type="scientific">Teratosphaeria destructans</name>
    <dbReference type="NCBI Taxonomy" id="418781"/>
    <lineage>
        <taxon>Eukaryota</taxon>
        <taxon>Fungi</taxon>
        <taxon>Dikarya</taxon>
        <taxon>Ascomycota</taxon>
        <taxon>Pezizomycotina</taxon>
        <taxon>Dothideomycetes</taxon>
        <taxon>Dothideomycetidae</taxon>
        <taxon>Mycosphaerellales</taxon>
        <taxon>Teratosphaeriaceae</taxon>
        <taxon>Teratosphaeria</taxon>
    </lineage>
</organism>
<dbReference type="Proteomes" id="UP001138500">
    <property type="component" value="Unassembled WGS sequence"/>
</dbReference>
<evidence type="ECO:0000256" key="1">
    <source>
        <dbReference type="SAM" id="MobiDB-lite"/>
    </source>
</evidence>
<feature type="compositionally biased region" description="Low complexity" evidence="1">
    <location>
        <begin position="17"/>
        <end position="32"/>
    </location>
</feature>
<evidence type="ECO:0000313" key="2">
    <source>
        <dbReference type="EMBL" id="KAH9838881.1"/>
    </source>
</evidence>
<feature type="compositionally biased region" description="Low complexity" evidence="1">
    <location>
        <begin position="80"/>
        <end position="93"/>
    </location>
</feature>
<name>A0A9W7SXI0_9PEZI</name>
<proteinExistence type="predicted"/>
<dbReference type="EMBL" id="RIBY02000668">
    <property type="protein sequence ID" value="KAH9838881.1"/>
    <property type="molecule type" value="Genomic_DNA"/>
</dbReference>
<gene>
    <name evidence="2" type="ORF">Tdes44962_MAKER01732</name>
</gene>
<feature type="region of interest" description="Disordered" evidence="1">
    <location>
        <begin position="1"/>
        <end position="105"/>
    </location>
</feature>
<evidence type="ECO:0000313" key="3">
    <source>
        <dbReference type="Proteomes" id="UP001138500"/>
    </source>
</evidence>
<comment type="caution">
    <text evidence="2">The sequence shown here is derived from an EMBL/GenBank/DDBJ whole genome shotgun (WGS) entry which is preliminary data.</text>
</comment>
<keyword evidence="3" id="KW-1185">Reference proteome</keyword>
<dbReference type="AlphaFoldDB" id="A0A9W7SXI0"/>
<feature type="compositionally biased region" description="Polar residues" evidence="1">
    <location>
        <begin position="1"/>
        <end position="13"/>
    </location>
</feature>
<feature type="compositionally biased region" description="Low complexity" evidence="1">
    <location>
        <begin position="42"/>
        <end position="53"/>
    </location>
</feature>
<feature type="compositionally biased region" description="Low complexity" evidence="1">
    <location>
        <begin position="61"/>
        <end position="74"/>
    </location>
</feature>
<protein>
    <submittedName>
        <fullName evidence="2">Uncharacterized protein</fullName>
    </submittedName>
</protein>
<reference evidence="2 3" key="2">
    <citation type="journal article" date="2021" name="Curr. Genet.">
        <title>Genetic response to nitrogen starvation in the aggressive Eucalyptus foliar pathogen Teratosphaeria destructans.</title>
        <authorList>
            <person name="Havenga M."/>
            <person name="Wingfield B.D."/>
            <person name="Wingfield M.J."/>
            <person name="Dreyer L.L."/>
            <person name="Roets F."/>
            <person name="Aylward J."/>
        </authorList>
    </citation>
    <scope>NUCLEOTIDE SEQUENCE [LARGE SCALE GENOMIC DNA]</scope>
    <source>
        <strain evidence="2">CMW44962</strain>
    </source>
</reference>